<dbReference type="InterPro" id="IPR011008">
    <property type="entry name" value="Dimeric_a/b-barrel"/>
</dbReference>
<evidence type="ECO:0000313" key="3">
    <source>
        <dbReference type="EMBL" id="CTQ65330.1"/>
    </source>
</evidence>
<organism evidence="3 4">
    <name type="scientific">Roseibium album</name>
    <dbReference type="NCBI Taxonomy" id="311410"/>
    <lineage>
        <taxon>Bacteria</taxon>
        <taxon>Pseudomonadati</taxon>
        <taxon>Pseudomonadota</taxon>
        <taxon>Alphaproteobacteria</taxon>
        <taxon>Hyphomicrobiales</taxon>
        <taxon>Stappiaceae</taxon>
        <taxon>Roseibium</taxon>
    </lineage>
</organism>
<reference evidence="4" key="1">
    <citation type="submission" date="2015-07" db="EMBL/GenBank/DDBJ databases">
        <authorList>
            <person name="Rodrigo-Torres Lidia"/>
            <person name="Arahal R.David."/>
        </authorList>
    </citation>
    <scope>NUCLEOTIDE SEQUENCE [LARGE SCALE GENOMIC DNA]</scope>
    <source>
        <strain evidence="4">CECT 5096</strain>
    </source>
</reference>
<comment type="similarity">
    <text evidence="1">Belongs to the YciI family.</text>
</comment>
<evidence type="ECO:0000259" key="2">
    <source>
        <dbReference type="Pfam" id="PF03795"/>
    </source>
</evidence>
<keyword evidence="4" id="KW-1185">Reference proteome</keyword>
<name>A0A0M6Z9T4_9HYPH</name>
<dbReference type="OrthoDB" id="5523400at2"/>
<gene>
    <name evidence="3" type="ORF">LA5096_00725</name>
</gene>
<evidence type="ECO:0000256" key="1">
    <source>
        <dbReference type="ARBA" id="ARBA00007689"/>
    </source>
</evidence>
<dbReference type="Gene3D" id="3.30.70.1060">
    <property type="entry name" value="Dimeric alpha+beta barrel"/>
    <property type="match status" value="1"/>
</dbReference>
<dbReference type="Pfam" id="PF03795">
    <property type="entry name" value="YCII"/>
    <property type="match status" value="1"/>
</dbReference>
<feature type="domain" description="YCII-related" evidence="2">
    <location>
        <begin position="38"/>
        <end position="107"/>
    </location>
</feature>
<protein>
    <submittedName>
        <fullName evidence="3">YciI-like protein</fullName>
    </submittedName>
</protein>
<dbReference type="InterPro" id="IPR005545">
    <property type="entry name" value="YCII"/>
</dbReference>
<dbReference type="GeneID" id="97668171"/>
<evidence type="ECO:0000313" key="4">
    <source>
        <dbReference type="Proteomes" id="UP000049983"/>
    </source>
</evidence>
<dbReference type="SUPFAM" id="SSF54909">
    <property type="entry name" value="Dimeric alpha+beta barrel"/>
    <property type="match status" value="1"/>
</dbReference>
<dbReference type="RefSeq" id="WP_055116748.1">
    <property type="nucleotide sequence ID" value="NZ_CANMGD010000002.1"/>
</dbReference>
<dbReference type="STRING" id="311410.LA5095_03359"/>
<accession>A0A0M6Z9T4</accession>
<dbReference type="AlphaFoldDB" id="A0A0M6Z9T4"/>
<proteinExistence type="inferred from homology"/>
<sequence>MPKWSDYKRIAKERGALALELYVVNTTPAGPDVDLPGTLPDHLAYQARLENEGKLAFAGPVSDFTGEDLNGEGMIVYRAGSLEEARSFAEEDPMHKRGVRTFTIRRWLINEGSFTLSVGLSGNRIDLS</sequence>
<dbReference type="EMBL" id="CXWC01000001">
    <property type="protein sequence ID" value="CTQ65330.1"/>
    <property type="molecule type" value="Genomic_DNA"/>
</dbReference>
<dbReference type="Proteomes" id="UP000049983">
    <property type="component" value="Unassembled WGS sequence"/>
</dbReference>